<dbReference type="InterPro" id="IPR027417">
    <property type="entry name" value="P-loop_NTPase"/>
</dbReference>
<feature type="transmembrane region" description="Helical" evidence="9">
    <location>
        <begin position="750"/>
        <end position="772"/>
    </location>
</feature>
<keyword evidence="7 9" id="KW-1133">Transmembrane helix</keyword>
<organism evidence="11 12">
    <name type="scientific">Drosophila lebanonensis</name>
    <name type="common">Fruit fly</name>
    <name type="synonym">Scaptodrosophila lebanonensis</name>
    <dbReference type="NCBI Taxonomy" id="7225"/>
    <lineage>
        <taxon>Eukaryota</taxon>
        <taxon>Metazoa</taxon>
        <taxon>Ecdysozoa</taxon>
        <taxon>Arthropoda</taxon>
        <taxon>Hexapoda</taxon>
        <taxon>Insecta</taxon>
        <taxon>Pterygota</taxon>
        <taxon>Neoptera</taxon>
        <taxon>Endopterygota</taxon>
        <taxon>Diptera</taxon>
        <taxon>Brachycera</taxon>
        <taxon>Muscomorpha</taxon>
        <taxon>Ephydroidea</taxon>
        <taxon>Drosophilidae</taxon>
        <taxon>Scaptodrosophila</taxon>
    </lineage>
</organism>
<protein>
    <submittedName>
        <fullName evidence="12">ATP-binding cassette sub-family A member 2-like</fullName>
    </submittedName>
</protein>
<feature type="domain" description="ABC transporter" evidence="10">
    <location>
        <begin position="1160"/>
        <end position="1390"/>
    </location>
</feature>
<dbReference type="GO" id="GO:0016887">
    <property type="term" value="F:ATP hydrolysis activity"/>
    <property type="evidence" value="ECO:0007669"/>
    <property type="project" value="InterPro"/>
</dbReference>
<dbReference type="Pfam" id="PF00005">
    <property type="entry name" value="ABC_tran"/>
    <property type="match status" value="2"/>
</dbReference>
<dbReference type="Proteomes" id="UP000504634">
    <property type="component" value="Unplaced"/>
</dbReference>
<dbReference type="InterPro" id="IPR003593">
    <property type="entry name" value="AAA+_ATPase"/>
</dbReference>
<dbReference type="CDD" id="cd03263">
    <property type="entry name" value="ABC_subfamily_A"/>
    <property type="match status" value="2"/>
</dbReference>
<feature type="domain" description="ABC transporter" evidence="10">
    <location>
        <begin position="383"/>
        <end position="612"/>
    </location>
</feature>
<dbReference type="FunFam" id="3.40.50.300:FF:000298">
    <property type="entry name" value="ATP-binding cassette sub-family A member 12"/>
    <property type="match status" value="1"/>
</dbReference>
<dbReference type="InterPro" id="IPR026082">
    <property type="entry name" value="ABCA"/>
</dbReference>
<keyword evidence="3 9" id="KW-0812">Transmembrane</keyword>
<evidence type="ECO:0000256" key="7">
    <source>
        <dbReference type="ARBA" id="ARBA00022989"/>
    </source>
</evidence>
<accession>A0A6J2T4Y9</accession>
<proteinExistence type="predicted"/>
<evidence type="ECO:0000313" key="11">
    <source>
        <dbReference type="Proteomes" id="UP000504634"/>
    </source>
</evidence>
<keyword evidence="8 9" id="KW-0472">Membrane</keyword>
<dbReference type="PROSITE" id="PS50893">
    <property type="entry name" value="ABC_TRANSPORTER_2"/>
    <property type="match status" value="2"/>
</dbReference>
<dbReference type="InterPro" id="IPR017871">
    <property type="entry name" value="ABC_transporter-like_CS"/>
</dbReference>
<feature type="transmembrane region" description="Helical" evidence="9">
    <location>
        <begin position="995"/>
        <end position="1017"/>
    </location>
</feature>
<feature type="transmembrane region" description="Helical" evidence="9">
    <location>
        <begin position="247"/>
        <end position="271"/>
    </location>
</feature>
<feature type="transmembrane region" description="Helical" evidence="9">
    <location>
        <begin position="168"/>
        <end position="188"/>
    </location>
</feature>
<dbReference type="InterPro" id="IPR013525">
    <property type="entry name" value="ABC2_TM"/>
</dbReference>
<dbReference type="PROSITE" id="PS00211">
    <property type="entry name" value="ABC_TRANSPORTER_1"/>
    <property type="match status" value="1"/>
</dbReference>
<evidence type="ECO:0000256" key="8">
    <source>
        <dbReference type="ARBA" id="ARBA00023136"/>
    </source>
</evidence>
<evidence type="ECO:0000313" key="12">
    <source>
        <dbReference type="RefSeq" id="XP_030372011.1"/>
    </source>
</evidence>
<sequence length="1496" mass="167233">MHENGTINKPIYVLCYTPNTSIIKDIVSMAATQLSLAGVRAYNSPEDMEYDLLEHNYIAGVEFDSNDMDTSRSGKYPTILRYALRFPSELRTAQGPVVMNWQTDRLFPESDPVGPRNDDFDDGGVPVGYIAEGFLPIQHALTMSWLKLAAATKLSAEKEAQLKEIMKILGLQNWIHWVSWFIITYISILPVFVFLNFYLVASFCFTCMVAVFFNRATTATAVIGIVTILTFVPSFAVFHLYEKIDLVSKLALCLIFPNTAIGIGIYAIFALENSGEGLQWSNFFRSISIDDSLSIFLVCLMLAIGSVIFMLVCLYVEQIYPGNYGVPRKWNYLFQRKIWQSLLGLAVTSPGESGSSSDISGEIKRCTCRPKSLITDDAAQHGIQIQNLRKRYGDAVAVKDLSLNMSRNEITVLLGHNGAGKTTTIQMLTGTVAPTSGTAIINGCDIRTQLRCVRSSLGICPQQNVLFNEMSVHNHLVFFSRVKGLKGYELNNEVDKYLKIMGLEEKKNVAISMLSGGMKRKVSVCCSLCGNTKTVLCDEPSSGLDVSARRHLWDLLRSQKPGRTILLTTHYMDEADALADHIAIMSNGQLQCHGTSFSLKRQYGFGYRLVCIKQPDCDVEQVTAFLAKHIPDIRPESELGRELIYRLPVQHTSVFADILSDLEKKSNKLHLDGYGVSVATLEDVLQQVGGDNKREVGGHGIKTNHNRLPSGAEEVSVFDTDVYESSSRTRCLMRWRAMFMKKALTTQRSYWLLILQLVLPIIYMGSIVAFVSKSEASTLPPMHVSLKNYPSAYVVLEDKSGETTKPISVAYANYIGYQGGGVKLLSTSGADFEEYILDVSKEKLFLVDKEYVAGATISESNLTVWLNNKPFHTAPLTLNILHNALARHLLDSKAEIDVTHAPLPYTERNTRSKLLQYMSGVGVVLYWISHLLWDYAILVLTAILGIITVALFQLPGYSTLGDISRNLTVFLFFGISALPFIYLISNWFVDPASGYSYSSSVCMMLGPLLYMIIQLFFGDPNIIQKAILATARLFPHYCLAEALSYLYINFNLHKSCSNPMLTRLTHEDLCKFVPACCNVPGYFAWRKHGIMVNILFFLGSGTLYLLYIMLLDAKKCECLPDLLKGTKRQEAGQNSDPDDVDIERSTVANLTEAERNDLPLVVDRIKKKFGKFVAVKELSFYVAPGECFGLLGVNGAGKTTTFKMLTGDIRIGSGTAYVEGINLQKHMSKVYDRIGYCPQFDAVIGELTGRETMRFYCMLRGVQRKYIKTVCEDLAIRLLFIQHIQKPIKHYSGGSKRKLSLAISLINNPSVLYLDEPSAGMDPGARRQMWNLLTEFREHGKAVVLTSHCMEEVEALCMRVAIMVDGEFKCIGTTQTLKNKYSKGFVLKIRVKEGGRSTSSVNQGLSTDSDVFDCDNCTGQTDLVKKFIAHKLPESVLEEEFQGQLTYFIPIESSTWSKIFKIIENNSTKLNIEDYAITQTTLDEIFLELDKTRTNI</sequence>
<dbReference type="SMART" id="SM00382">
    <property type="entry name" value="AAA"/>
    <property type="match status" value="2"/>
</dbReference>
<dbReference type="PANTHER" id="PTHR19229:SF250">
    <property type="entry name" value="ABC TRANSPORTER DOMAIN-CONTAINING PROTEIN-RELATED"/>
    <property type="match status" value="1"/>
</dbReference>
<feature type="transmembrane region" description="Helical" evidence="9">
    <location>
        <begin position="967"/>
        <end position="989"/>
    </location>
</feature>
<evidence type="ECO:0000256" key="2">
    <source>
        <dbReference type="ARBA" id="ARBA00022448"/>
    </source>
</evidence>
<comment type="subcellular location">
    <subcellularLocation>
        <location evidence="1">Membrane</location>
        <topology evidence="1">Multi-pass membrane protein</topology>
    </subcellularLocation>
</comment>
<feature type="transmembrane region" description="Helical" evidence="9">
    <location>
        <begin position="220"/>
        <end position="241"/>
    </location>
</feature>
<dbReference type="SUPFAM" id="SSF52540">
    <property type="entry name" value="P-loop containing nucleoside triphosphate hydrolases"/>
    <property type="match status" value="2"/>
</dbReference>
<feature type="transmembrane region" description="Helical" evidence="9">
    <location>
        <begin position="914"/>
        <end position="929"/>
    </location>
</feature>
<evidence type="ECO:0000256" key="4">
    <source>
        <dbReference type="ARBA" id="ARBA00022737"/>
    </source>
</evidence>
<evidence type="ECO:0000256" key="5">
    <source>
        <dbReference type="ARBA" id="ARBA00022741"/>
    </source>
</evidence>
<dbReference type="GeneID" id="115622252"/>
<dbReference type="PANTHER" id="PTHR19229">
    <property type="entry name" value="ATP-BINDING CASSETTE TRANSPORTER SUBFAMILY A ABCA"/>
    <property type="match status" value="1"/>
</dbReference>
<keyword evidence="2" id="KW-0813">Transport</keyword>
<dbReference type="InterPro" id="IPR003439">
    <property type="entry name" value="ABC_transporter-like_ATP-bd"/>
</dbReference>
<dbReference type="Pfam" id="PF23321">
    <property type="entry name" value="R1_ABCA1"/>
    <property type="match status" value="1"/>
</dbReference>
<evidence type="ECO:0000256" key="1">
    <source>
        <dbReference type="ARBA" id="ARBA00004141"/>
    </source>
</evidence>
<keyword evidence="6" id="KW-0067">ATP-binding</keyword>
<dbReference type="Pfam" id="PF12698">
    <property type="entry name" value="ABC2_membrane_3"/>
    <property type="match status" value="1"/>
</dbReference>
<dbReference type="OrthoDB" id="10255969at2759"/>
<dbReference type="Gene3D" id="3.40.50.300">
    <property type="entry name" value="P-loop containing nucleotide triphosphate hydrolases"/>
    <property type="match status" value="2"/>
</dbReference>
<evidence type="ECO:0000256" key="9">
    <source>
        <dbReference type="SAM" id="Phobius"/>
    </source>
</evidence>
<dbReference type="GO" id="GO:0016020">
    <property type="term" value="C:membrane"/>
    <property type="evidence" value="ECO:0007669"/>
    <property type="project" value="UniProtKB-SubCell"/>
</dbReference>
<reference evidence="12" key="1">
    <citation type="submission" date="2025-08" db="UniProtKB">
        <authorList>
            <consortium name="RefSeq"/>
        </authorList>
    </citation>
    <scope>IDENTIFICATION</scope>
    <source>
        <strain evidence="12">11010-0011.00</strain>
        <tissue evidence="12">Whole body</tissue>
    </source>
</reference>
<feature type="transmembrane region" description="Helical" evidence="9">
    <location>
        <begin position="1090"/>
        <end position="1110"/>
    </location>
</feature>
<dbReference type="GO" id="GO:0005319">
    <property type="term" value="F:lipid transporter activity"/>
    <property type="evidence" value="ECO:0007669"/>
    <property type="project" value="TreeGrafter"/>
</dbReference>
<dbReference type="GO" id="GO:0140359">
    <property type="term" value="F:ABC-type transporter activity"/>
    <property type="evidence" value="ECO:0007669"/>
    <property type="project" value="InterPro"/>
</dbReference>
<keyword evidence="4" id="KW-0677">Repeat</keyword>
<evidence type="ECO:0000256" key="3">
    <source>
        <dbReference type="ARBA" id="ARBA00022692"/>
    </source>
</evidence>
<feature type="transmembrane region" description="Helical" evidence="9">
    <location>
        <begin position="292"/>
        <end position="312"/>
    </location>
</feature>
<evidence type="ECO:0000256" key="6">
    <source>
        <dbReference type="ARBA" id="ARBA00022840"/>
    </source>
</evidence>
<evidence type="ECO:0000259" key="10">
    <source>
        <dbReference type="PROSITE" id="PS50893"/>
    </source>
</evidence>
<feature type="transmembrane region" description="Helical" evidence="9">
    <location>
        <begin position="935"/>
        <end position="955"/>
    </location>
</feature>
<gene>
    <name evidence="12" type="primary">LOC115622252</name>
</gene>
<dbReference type="RefSeq" id="XP_030372011.1">
    <property type="nucleotide sequence ID" value="XM_030516151.1"/>
</dbReference>
<dbReference type="FunFam" id="3.40.50.300:FF:002470">
    <property type="entry name" value="ABC transporter, putative"/>
    <property type="match status" value="1"/>
</dbReference>
<name>A0A6J2T4Y9_DROLE</name>
<keyword evidence="11" id="KW-1185">Reference proteome</keyword>
<dbReference type="GO" id="GO:0005524">
    <property type="term" value="F:ATP binding"/>
    <property type="evidence" value="ECO:0007669"/>
    <property type="project" value="UniProtKB-KW"/>
</dbReference>
<keyword evidence="5" id="KW-0547">Nucleotide-binding</keyword>
<dbReference type="InterPro" id="IPR056264">
    <property type="entry name" value="R2_ABCA1-4-like"/>
</dbReference>